<gene>
    <name evidence="3" type="ORF">FB562_0162</name>
</gene>
<comment type="caution">
    <text evidence="3">The sequence shown here is derived from an EMBL/GenBank/DDBJ whole genome shotgun (WGS) entry which is preliminary data.</text>
</comment>
<feature type="transmembrane region" description="Helical" evidence="1">
    <location>
        <begin position="236"/>
        <end position="263"/>
    </location>
</feature>
<dbReference type="PROSITE" id="PS50965">
    <property type="entry name" value="NERD"/>
    <property type="match status" value="1"/>
</dbReference>
<dbReference type="OrthoDB" id="5793358at2"/>
<keyword evidence="4" id="KW-1185">Reference proteome</keyword>
<evidence type="ECO:0000256" key="1">
    <source>
        <dbReference type="SAM" id="Phobius"/>
    </source>
</evidence>
<evidence type="ECO:0000313" key="4">
    <source>
        <dbReference type="Proteomes" id="UP000317998"/>
    </source>
</evidence>
<reference evidence="3 4" key="1">
    <citation type="submission" date="2019-06" db="EMBL/GenBank/DDBJ databases">
        <title>Sequencing the genomes of 1000 actinobacteria strains.</title>
        <authorList>
            <person name="Klenk H.-P."/>
        </authorList>
    </citation>
    <scope>NUCLEOTIDE SEQUENCE [LARGE SCALE GENOMIC DNA]</scope>
    <source>
        <strain evidence="3 4">DSM 26477</strain>
    </source>
</reference>
<dbReference type="InterPro" id="IPR011528">
    <property type="entry name" value="NERD"/>
</dbReference>
<evidence type="ECO:0000259" key="2">
    <source>
        <dbReference type="PROSITE" id="PS50965"/>
    </source>
</evidence>
<dbReference type="AlphaFoldDB" id="A0A542YGA8"/>
<keyword evidence="1" id="KW-1133">Transmembrane helix</keyword>
<dbReference type="Pfam" id="PF08378">
    <property type="entry name" value="NERD"/>
    <property type="match status" value="1"/>
</dbReference>
<evidence type="ECO:0000313" key="3">
    <source>
        <dbReference type="EMBL" id="TQL47115.1"/>
    </source>
</evidence>
<proteinExistence type="predicted"/>
<feature type="domain" description="NERD" evidence="2">
    <location>
        <begin position="49"/>
        <end position="160"/>
    </location>
</feature>
<organism evidence="3 4">
    <name type="scientific">Homoserinimonas aerilata</name>
    <dbReference type="NCBI Taxonomy" id="1162970"/>
    <lineage>
        <taxon>Bacteria</taxon>
        <taxon>Bacillati</taxon>
        <taxon>Actinomycetota</taxon>
        <taxon>Actinomycetes</taxon>
        <taxon>Micrococcales</taxon>
        <taxon>Microbacteriaceae</taxon>
        <taxon>Homoserinimonas</taxon>
    </lineage>
</organism>
<name>A0A542YGA8_9MICO</name>
<dbReference type="Proteomes" id="UP000317998">
    <property type="component" value="Unassembled WGS sequence"/>
</dbReference>
<accession>A0A542YGA8</accession>
<keyword evidence="1" id="KW-0812">Transmembrane</keyword>
<protein>
    <submittedName>
        <fullName evidence="3">Nuclease-like protein</fullName>
    </submittedName>
</protein>
<sequence length="265" mass="28720">MQASLRGRPAGYSVIRECLDFQLSARPRGSLRRILGFNPLHPDARSWFAGAVGEIHVGSQLERLGPEWVVLHAVPVGKGESDIDHVVVGPPGVFTVNTKHHSGAKVWVGSRMVMIAGQKTDHVRNSVHEAERASKLLSLAAGLPVVARSLLVIVDPASVTVKQQPDRVTVLTARELVRWLKRRKPTLDAADVVQIAEAASDARTWHRTADGAVDDAHLQAFGALRREVNQARTRRMLWVAAAAIALVVVTFQMVVPALLGALVNA</sequence>
<keyword evidence="1" id="KW-0472">Membrane</keyword>
<dbReference type="RefSeq" id="WP_141879403.1">
    <property type="nucleotide sequence ID" value="NZ_VFOM01000001.1"/>
</dbReference>
<dbReference type="EMBL" id="VFOM01000001">
    <property type="protein sequence ID" value="TQL47115.1"/>
    <property type="molecule type" value="Genomic_DNA"/>
</dbReference>